<evidence type="ECO:0000256" key="4">
    <source>
        <dbReference type="ARBA" id="ARBA00022741"/>
    </source>
</evidence>
<feature type="domain" description="CobW/HypB/UreG nucleotide-binding" evidence="9">
    <location>
        <begin position="38"/>
        <end position="200"/>
    </location>
</feature>
<evidence type="ECO:0000256" key="5">
    <source>
        <dbReference type="ARBA" id="ARBA00022801"/>
    </source>
</evidence>
<accession>A0AA96YE84</accession>
<dbReference type="GO" id="GO:0008270">
    <property type="term" value="F:zinc ion binding"/>
    <property type="evidence" value="ECO:0007669"/>
    <property type="project" value="TreeGrafter"/>
</dbReference>
<protein>
    <submittedName>
        <fullName evidence="10">Hydrogenase nickel incorporation protein HypB</fullName>
    </submittedName>
</protein>
<dbReference type="AlphaFoldDB" id="A0AA96YE84"/>
<dbReference type="GO" id="GO:0005525">
    <property type="term" value="F:GTP binding"/>
    <property type="evidence" value="ECO:0007669"/>
    <property type="project" value="UniProtKB-KW"/>
</dbReference>
<evidence type="ECO:0000256" key="3">
    <source>
        <dbReference type="ARBA" id="ARBA00022723"/>
    </source>
</evidence>
<keyword evidence="7" id="KW-0342">GTP-binding</keyword>
<dbReference type="InterPro" id="IPR004392">
    <property type="entry name" value="Hyd_mat_HypB"/>
</dbReference>
<keyword evidence="4" id="KW-0547">Nucleotide-binding</keyword>
<feature type="region of interest" description="Disordered" evidence="8">
    <location>
        <begin position="223"/>
        <end position="260"/>
    </location>
</feature>
<evidence type="ECO:0000256" key="2">
    <source>
        <dbReference type="ARBA" id="ARBA00022596"/>
    </source>
</evidence>
<sequence length="260" mass="28178">MHLTHDAAIEMNLLHANQAGADHNRAHFDEWGITCLNLMSSPGAGKTALLERTLEQLAPQINIAVIEGDMTTELDADRLRQHGVPVVAINTGRSCHLDSRMVAGGIHLLEHQCNPATLDLVLVENVGNLVCPAEFEVGEHAKVALLSITEGEDKPLKYPIMFREADCLLITKMDLAPHLEVDLEKLVANVRQVNPRVAILPVSAKTGAGLEAWFDWVRSHLGSPDLSPNDSSDPSQDRSQNHSSDPSHYPAAASPMAIAP</sequence>
<dbReference type="RefSeq" id="WP_316788944.1">
    <property type="nucleotide sequence ID" value="NZ_CP053540.1"/>
</dbReference>
<keyword evidence="6" id="KW-0862">Zinc</keyword>
<evidence type="ECO:0000256" key="8">
    <source>
        <dbReference type="SAM" id="MobiDB-lite"/>
    </source>
</evidence>
<dbReference type="PIRSF" id="PIRSF005624">
    <property type="entry name" value="Ni-bind_GTPase"/>
    <property type="match status" value="1"/>
</dbReference>
<comment type="similarity">
    <text evidence="1">Belongs to the SIMIBI class G3E GTPase family. HypB/HupM subfamily.</text>
</comment>
<evidence type="ECO:0000259" key="9">
    <source>
        <dbReference type="Pfam" id="PF02492"/>
    </source>
</evidence>
<dbReference type="CDD" id="cd05390">
    <property type="entry name" value="HypB"/>
    <property type="match status" value="1"/>
</dbReference>
<dbReference type="InterPro" id="IPR027417">
    <property type="entry name" value="P-loop_NTPase"/>
</dbReference>
<dbReference type="Pfam" id="PF02492">
    <property type="entry name" value="cobW"/>
    <property type="match status" value="1"/>
</dbReference>
<feature type="compositionally biased region" description="Low complexity" evidence="8">
    <location>
        <begin position="223"/>
        <end position="234"/>
    </location>
</feature>
<organism evidence="10">
    <name type="scientific">Thermoleptolyngbya oregonensis NK1-22</name>
    <dbReference type="NCBI Taxonomy" id="2547457"/>
    <lineage>
        <taxon>Bacteria</taxon>
        <taxon>Bacillati</taxon>
        <taxon>Cyanobacteriota</taxon>
        <taxon>Cyanophyceae</taxon>
        <taxon>Oculatellales</taxon>
        <taxon>Oculatellaceae</taxon>
        <taxon>Thermoleptolyngbya</taxon>
    </lineage>
</organism>
<dbReference type="KEGG" id="tog:HNI00_20300"/>
<dbReference type="InterPro" id="IPR003495">
    <property type="entry name" value="CobW/HypB/UreG_nucleotide-bd"/>
</dbReference>
<proteinExistence type="inferred from homology"/>
<dbReference type="Gene3D" id="3.40.50.300">
    <property type="entry name" value="P-loop containing nucleotide triphosphate hydrolases"/>
    <property type="match status" value="1"/>
</dbReference>
<dbReference type="GO" id="GO:0016151">
    <property type="term" value="F:nickel cation binding"/>
    <property type="evidence" value="ECO:0007669"/>
    <property type="project" value="InterPro"/>
</dbReference>
<evidence type="ECO:0000256" key="7">
    <source>
        <dbReference type="ARBA" id="ARBA00023134"/>
    </source>
</evidence>
<keyword evidence="5" id="KW-0378">Hydrolase</keyword>
<dbReference type="PANTHER" id="PTHR30134">
    <property type="entry name" value="HYDROGENASE PROTEIN ASSEMBLY PROTEIN, NICKEL CHAPERONE"/>
    <property type="match status" value="1"/>
</dbReference>
<keyword evidence="2" id="KW-0533">Nickel</keyword>
<dbReference type="NCBIfam" id="TIGR00073">
    <property type="entry name" value="hypB"/>
    <property type="match status" value="1"/>
</dbReference>
<name>A0AA96YE84_9CYAN</name>
<dbReference type="GO" id="GO:0003924">
    <property type="term" value="F:GTPase activity"/>
    <property type="evidence" value="ECO:0007669"/>
    <property type="project" value="InterPro"/>
</dbReference>
<evidence type="ECO:0000256" key="1">
    <source>
        <dbReference type="ARBA" id="ARBA00006211"/>
    </source>
</evidence>
<dbReference type="PANTHER" id="PTHR30134:SF2">
    <property type="entry name" value="HYDROGENASE MATURATION FACTOR HYPB"/>
    <property type="match status" value="1"/>
</dbReference>
<keyword evidence="3" id="KW-0479">Metal-binding</keyword>
<reference evidence="10" key="1">
    <citation type="submission" date="2020-05" db="EMBL/GenBank/DDBJ databases">
        <authorList>
            <person name="Zhu T."/>
            <person name="Keshari N."/>
            <person name="Lu X."/>
        </authorList>
    </citation>
    <scope>NUCLEOTIDE SEQUENCE</scope>
    <source>
        <strain evidence="10">NK1-22</strain>
    </source>
</reference>
<evidence type="ECO:0000313" key="10">
    <source>
        <dbReference type="EMBL" id="WOB45215.1"/>
    </source>
</evidence>
<dbReference type="EMBL" id="CP053540">
    <property type="protein sequence ID" value="WOB45215.1"/>
    <property type="molecule type" value="Genomic_DNA"/>
</dbReference>
<gene>
    <name evidence="10" type="primary">hypB</name>
    <name evidence="10" type="ORF">HNI00_20300</name>
</gene>
<evidence type="ECO:0000256" key="6">
    <source>
        <dbReference type="ARBA" id="ARBA00022833"/>
    </source>
</evidence>
<dbReference type="GO" id="GO:0051604">
    <property type="term" value="P:protein maturation"/>
    <property type="evidence" value="ECO:0007669"/>
    <property type="project" value="InterPro"/>
</dbReference>
<dbReference type="SUPFAM" id="SSF52540">
    <property type="entry name" value="P-loop containing nucleoside triphosphate hydrolases"/>
    <property type="match status" value="1"/>
</dbReference>